<accession>A0A6I9WFT7</accession>
<evidence type="ECO:0000256" key="3">
    <source>
        <dbReference type="ARBA" id="ARBA00011060"/>
    </source>
</evidence>
<dbReference type="AlphaFoldDB" id="A0A6I9WFT7"/>
<evidence type="ECO:0000313" key="9">
    <source>
        <dbReference type="Proteomes" id="UP000504615"/>
    </source>
</evidence>
<evidence type="ECO:0000256" key="6">
    <source>
        <dbReference type="ARBA" id="ARBA00023242"/>
    </source>
</evidence>
<dbReference type="GO" id="GO:0000775">
    <property type="term" value="C:chromosome, centromeric region"/>
    <property type="evidence" value="ECO:0007669"/>
    <property type="project" value="UniProtKB-SubCell"/>
</dbReference>
<dbReference type="Proteomes" id="UP000504615">
    <property type="component" value="Unplaced"/>
</dbReference>
<dbReference type="KEGG" id="pbar:105427836"/>
<comment type="similarity">
    <text evidence="3">Belongs to the CENP-L/IML3 family.</text>
</comment>
<sequence>MNQTEYSRPGTSNMYTPRTSRMQERQRFDVSRPRLEEDEIDGLEELIGQTWNIYAASALFGFQQDDIHLKLYSKKLREEIASTLSREDVTYETKFSIIEDIASGSNYENHPAIKIEVVAKTNSHEKNVEKTIYKGILLSWKVTRTGQNIQNSIRLPLLLCRGTRSCMDAVHSIIGCMFDCVIMALPAKEYDLNWLVPIIIVANNEEDQPIVSGEVKMEYTVPELPVTDTITIKFPTSDLRKILTVIIKDDNDKINISLNREHIEMFHEVLHKQMLVLGGLHLGLCTLHKINLPGITIMENRMKVMNIEIMDNILMYLSERAFDIFHTVCFDI</sequence>
<dbReference type="GO" id="GO:0005634">
    <property type="term" value="C:nucleus"/>
    <property type="evidence" value="ECO:0007669"/>
    <property type="project" value="UniProtKB-SubCell"/>
</dbReference>
<dbReference type="Pfam" id="PF13092">
    <property type="entry name" value="CENP-L"/>
    <property type="match status" value="1"/>
</dbReference>
<evidence type="ECO:0000313" key="10">
    <source>
        <dbReference type="RefSeq" id="XP_011638088.1"/>
    </source>
</evidence>
<dbReference type="GeneID" id="105427836"/>
<gene>
    <name evidence="10" type="primary">LOC105427836</name>
</gene>
<dbReference type="InterPro" id="IPR025204">
    <property type="entry name" value="CENP-L"/>
</dbReference>
<proteinExistence type="inferred from homology"/>
<reference evidence="10" key="1">
    <citation type="submission" date="2025-08" db="UniProtKB">
        <authorList>
            <consortium name="RefSeq"/>
        </authorList>
    </citation>
    <scope>IDENTIFICATION</scope>
</reference>
<evidence type="ECO:0000256" key="8">
    <source>
        <dbReference type="SAM" id="MobiDB-lite"/>
    </source>
</evidence>
<keyword evidence="5" id="KW-0158">Chromosome</keyword>
<feature type="compositionally biased region" description="Polar residues" evidence="8">
    <location>
        <begin position="1"/>
        <end position="20"/>
    </location>
</feature>
<feature type="region of interest" description="Disordered" evidence="8">
    <location>
        <begin position="1"/>
        <end position="31"/>
    </location>
</feature>
<evidence type="ECO:0000256" key="7">
    <source>
        <dbReference type="ARBA" id="ARBA00023328"/>
    </source>
</evidence>
<dbReference type="PANTHER" id="PTHR31740:SF2">
    <property type="entry name" value="CENTROMERE PROTEIN L"/>
    <property type="match status" value="1"/>
</dbReference>
<feature type="compositionally biased region" description="Basic and acidic residues" evidence="8">
    <location>
        <begin position="21"/>
        <end position="31"/>
    </location>
</feature>
<dbReference type="PANTHER" id="PTHR31740">
    <property type="entry name" value="CENTROMERE PROTEIN L"/>
    <property type="match status" value="1"/>
</dbReference>
<keyword evidence="9" id="KW-1185">Reference proteome</keyword>
<evidence type="ECO:0000256" key="4">
    <source>
        <dbReference type="ARBA" id="ARBA00016380"/>
    </source>
</evidence>
<organism evidence="9 10">
    <name type="scientific">Pogonomyrmex barbatus</name>
    <name type="common">red harvester ant</name>
    <dbReference type="NCBI Taxonomy" id="144034"/>
    <lineage>
        <taxon>Eukaryota</taxon>
        <taxon>Metazoa</taxon>
        <taxon>Ecdysozoa</taxon>
        <taxon>Arthropoda</taxon>
        <taxon>Hexapoda</taxon>
        <taxon>Insecta</taxon>
        <taxon>Pterygota</taxon>
        <taxon>Neoptera</taxon>
        <taxon>Endopterygota</taxon>
        <taxon>Hymenoptera</taxon>
        <taxon>Apocrita</taxon>
        <taxon>Aculeata</taxon>
        <taxon>Formicoidea</taxon>
        <taxon>Formicidae</taxon>
        <taxon>Myrmicinae</taxon>
        <taxon>Pogonomyrmex</taxon>
    </lineage>
</organism>
<evidence type="ECO:0000256" key="1">
    <source>
        <dbReference type="ARBA" id="ARBA00004123"/>
    </source>
</evidence>
<name>A0A6I9WFT7_9HYME</name>
<dbReference type="OrthoDB" id="6336727at2759"/>
<dbReference type="RefSeq" id="XP_011638088.1">
    <property type="nucleotide sequence ID" value="XM_011639786.2"/>
</dbReference>
<protein>
    <recommendedName>
        <fullName evidence="4">Centromere protein L</fullName>
    </recommendedName>
</protein>
<keyword evidence="6" id="KW-0539">Nucleus</keyword>
<comment type="subcellular location">
    <subcellularLocation>
        <location evidence="2">Chromosome</location>
        <location evidence="2">Centromere</location>
    </subcellularLocation>
    <subcellularLocation>
        <location evidence="1">Nucleus</location>
    </subcellularLocation>
</comment>
<keyword evidence="7" id="KW-0137">Centromere</keyword>
<evidence type="ECO:0000256" key="5">
    <source>
        <dbReference type="ARBA" id="ARBA00022454"/>
    </source>
</evidence>
<evidence type="ECO:0000256" key="2">
    <source>
        <dbReference type="ARBA" id="ARBA00004584"/>
    </source>
</evidence>